<evidence type="ECO:0000313" key="1">
    <source>
        <dbReference type="EMBL" id="KAK7362299.1"/>
    </source>
</evidence>
<proteinExistence type="predicted"/>
<accession>A0AAN9R916</accession>
<dbReference type="Proteomes" id="UP001367508">
    <property type="component" value="Unassembled WGS sequence"/>
</dbReference>
<comment type="caution">
    <text evidence="1">The sequence shown here is derived from an EMBL/GenBank/DDBJ whole genome shotgun (WGS) entry which is preliminary data.</text>
</comment>
<protein>
    <submittedName>
        <fullName evidence="1">Uncharacterized protein</fullName>
    </submittedName>
</protein>
<evidence type="ECO:0000313" key="2">
    <source>
        <dbReference type="Proteomes" id="UP001367508"/>
    </source>
</evidence>
<dbReference type="AlphaFoldDB" id="A0AAN9R916"/>
<dbReference type="EMBL" id="JAYMYQ010000001">
    <property type="protein sequence ID" value="KAK7362299.1"/>
    <property type="molecule type" value="Genomic_DNA"/>
</dbReference>
<organism evidence="1 2">
    <name type="scientific">Canavalia gladiata</name>
    <name type="common">Sword bean</name>
    <name type="synonym">Dolichos gladiatus</name>
    <dbReference type="NCBI Taxonomy" id="3824"/>
    <lineage>
        <taxon>Eukaryota</taxon>
        <taxon>Viridiplantae</taxon>
        <taxon>Streptophyta</taxon>
        <taxon>Embryophyta</taxon>
        <taxon>Tracheophyta</taxon>
        <taxon>Spermatophyta</taxon>
        <taxon>Magnoliopsida</taxon>
        <taxon>eudicotyledons</taxon>
        <taxon>Gunneridae</taxon>
        <taxon>Pentapetalae</taxon>
        <taxon>rosids</taxon>
        <taxon>fabids</taxon>
        <taxon>Fabales</taxon>
        <taxon>Fabaceae</taxon>
        <taxon>Papilionoideae</taxon>
        <taxon>50 kb inversion clade</taxon>
        <taxon>NPAAA clade</taxon>
        <taxon>indigoferoid/millettioid clade</taxon>
        <taxon>Phaseoleae</taxon>
        <taxon>Canavalia</taxon>
    </lineage>
</organism>
<sequence>MVSCTFWGCGSDTTSRVNYLTMVGLDFDPKSMAVGADFGLGFRKKHSQTASSPNKLTKTQREESFNLANTCNTKITD</sequence>
<gene>
    <name evidence="1" type="ORF">VNO77_04409</name>
</gene>
<name>A0AAN9R916_CANGL</name>
<keyword evidence="2" id="KW-1185">Reference proteome</keyword>
<reference evidence="1 2" key="1">
    <citation type="submission" date="2024-01" db="EMBL/GenBank/DDBJ databases">
        <title>The genomes of 5 underutilized Papilionoideae crops provide insights into root nodulation and disease resistanc.</title>
        <authorList>
            <person name="Jiang F."/>
        </authorList>
    </citation>
    <scope>NUCLEOTIDE SEQUENCE [LARGE SCALE GENOMIC DNA]</scope>
    <source>
        <strain evidence="1">LVBAO_FW01</strain>
        <tissue evidence="1">Leaves</tissue>
    </source>
</reference>